<reference evidence="9 10" key="1">
    <citation type="submission" date="2016-12" db="EMBL/GenBank/DDBJ databases">
        <authorList>
            <person name="Song W.-J."/>
            <person name="Kurnit D.M."/>
        </authorList>
    </citation>
    <scope>NUCLEOTIDE SEQUENCE [LARGE SCALE GENOMIC DNA]</scope>
    <source>
        <strain evidence="9 10">IMCC3135</strain>
    </source>
</reference>
<accession>A0A2Z2NTR0</accession>
<keyword evidence="4" id="KW-0813">Transport</keyword>
<dbReference type="RefSeq" id="WP_088916044.1">
    <property type="nucleotide sequence ID" value="NZ_CP018632.1"/>
</dbReference>
<keyword evidence="6" id="KW-0653">Protein transport</keyword>
<evidence type="ECO:0000256" key="6">
    <source>
        <dbReference type="ARBA" id="ARBA00022927"/>
    </source>
</evidence>
<name>A0A2Z2NTR0_9GAMM</name>
<dbReference type="GO" id="GO:0015031">
    <property type="term" value="P:protein transport"/>
    <property type="evidence" value="ECO:0007669"/>
    <property type="project" value="UniProtKB-KW"/>
</dbReference>
<sequence>MTFISLFSDERGFLITDQRVFAADELQPLLSVTEQAQQFCQRLAAQATQEEQARINAIERGREEGLAIAQEQARLELAETLRLLHEEYQRQLLAVQASAAILAVDIVRKVAGQVNSTEWLLAQAQRAVEDIVDQPSVTLRVHSSQAAALKERLEVLALSGINQVIADDMLPENGCVLETAQGQIDIDLETQLNSVLALFVDDTGAELPGARNSHG</sequence>
<dbReference type="GO" id="GO:0005829">
    <property type="term" value="C:cytosol"/>
    <property type="evidence" value="ECO:0007669"/>
    <property type="project" value="TreeGrafter"/>
</dbReference>
<dbReference type="GO" id="GO:0044781">
    <property type="term" value="P:bacterial-type flagellum organization"/>
    <property type="evidence" value="ECO:0007669"/>
    <property type="project" value="UniProtKB-KW"/>
</dbReference>
<evidence type="ECO:0000313" key="10">
    <source>
        <dbReference type="Proteomes" id="UP000250079"/>
    </source>
</evidence>
<dbReference type="Proteomes" id="UP000250079">
    <property type="component" value="Chromosome"/>
</dbReference>
<comment type="similarity">
    <text evidence="2">Belongs to the FliH family.</text>
</comment>
<evidence type="ECO:0000259" key="8">
    <source>
        <dbReference type="Pfam" id="PF02108"/>
    </source>
</evidence>
<keyword evidence="10" id="KW-1185">Reference proteome</keyword>
<feature type="domain" description="Flagellar assembly protein FliH/Type III secretion system HrpE" evidence="8">
    <location>
        <begin position="73"/>
        <end position="194"/>
    </location>
</feature>
<dbReference type="PANTHER" id="PTHR34982:SF1">
    <property type="entry name" value="FLAGELLAR ASSEMBLY PROTEIN FLIH"/>
    <property type="match status" value="1"/>
</dbReference>
<evidence type="ECO:0000313" key="9">
    <source>
        <dbReference type="EMBL" id="ASJ70504.1"/>
    </source>
</evidence>
<comment type="function">
    <text evidence="1">Needed for flagellar regrowth and assembly.</text>
</comment>
<proteinExistence type="inferred from homology"/>
<evidence type="ECO:0000256" key="5">
    <source>
        <dbReference type="ARBA" id="ARBA00022795"/>
    </source>
</evidence>
<dbReference type="Pfam" id="PF02108">
    <property type="entry name" value="FliH"/>
    <property type="match status" value="1"/>
</dbReference>
<dbReference type="OrthoDB" id="8221108at2"/>
<protein>
    <recommendedName>
        <fullName evidence="3">Flagellar assembly protein FliH</fullName>
    </recommendedName>
</protein>
<dbReference type="KEGG" id="gai:IMCC3135_01950"/>
<evidence type="ECO:0000256" key="2">
    <source>
        <dbReference type="ARBA" id="ARBA00006602"/>
    </source>
</evidence>
<keyword evidence="5" id="KW-1005">Bacterial flagellum biogenesis</keyword>
<organism evidence="9 10">
    <name type="scientific">Granulosicoccus antarcticus IMCC3135</name>
    <dbReference type="NCBI Taxonomy" id="1192854"/>
    <lineage>
        <taxon>Bacteria</taxon>
        <taxon>Pseudomonadati</taxon>
        <taxon>Pseudomonadota</taxon>
        <taxon>Gammaproteobacteria</taxon>
        <taxon>Chromatiales</taxon>
        <taxon>Granulosicoccaceae</taxon>
        <taxon>Granulosicoccus</taxon>
    </lineage>
</organism>
<dbReference type="InterPro" id="IPR051472">
    <property type="entry name" value="T3SS_Stator/FliH"/>
</dbReference>
<dbReference type="EMBL" id="CP018632">
    <property type="protein sequence ID" value="ASJ70504.1"/>
    <property type="molecule type" value="Genomic_DNA"/>
</dbReference>
<dbReference type="InterPro" id="IPR018035">
    <property type="entry name" value="Flagellar_FliH/T3SS_HrpE"/>
</dbReference>
<evidence type="ECO:0000256" key="4">
    <source>
        <dbReference type="ARBA" id="ARBA00022448"/>
    </source>
</evidence>
<gene>
    <name evidence="9" type="ORF">IMCC3135_01950</name>
</gene>
<evidence type="ECO:0000256" key="3">
    <source>
        <dbReference type="ARBA" id="ARBA00016507"/>
    </source>
</evidence>
<keyword evidence="7" id="KW-1006">Bacterial flagellum protein export</keyword>
<evidence type="ECO:0000256" key="1">
    <source>
        <dbReference type="ARBA" id="ARBA00003041"/>
    </source>
</evidence>
<dbReference type="AlphaFoldDB" id="A0A2Z2NTR0"/>
<dbReference type="PANTHER" id="PTHR34982">
    <property type="entry name" value="YOP PROTEINS TRANSLOCATION PROTEIN L"/>
    <property type="match status" value="1"/>
</dbReference>
<evidence type="ECO:0000256" key="7">
    <source>
        <dbReference type="ARBA" id="ARBA00023225"/>
    </source>
</evidence>